<dbReference type="PROSITE" id="PS00801">
    <property type="entry name" value="TRANSKETOLASE_1"/>
    <property type="match status" value="1"/>
</dbReference>
<name>A0ABR9RS62_9ACTN</name>
<keyword evidence="8" id="KW-0460">Magnesium</keyword>
<gene>
    <name evidence="13" type="ORF">IEQ44_06905</name>
</gene>
<comment type="catalytic activity">
    <reaction evidence="10">
        <text>D-sedoheptulose 7-phosphate + D-glyceraldehyde 3-phosphate = aldehydo-D-ribose 5-phosphate + D-xylulose 5-phosphate</text>
        <dbReference type="Rhea" id="RHEA:10508"/>
        <dbReference type="ChEBI" id="CHEBI:57483"/>
        <dbReference type="ChEBI" id="CHEBI:57737"/>
        <dbReference type="ChEBI" id="CHEBI:58273"/>
        <dbReference type="ChEBI" id="CHEBI:59776"/>
        <dbReference type="EC" id="2.2.1.1"/>
    </reaction>
</comment>
<evidence type="ECO:0000256" key="8">
    <source>
        <dbReference type="ARBA" id="ARBA00022842"/>
    </source>
</evidence>
<dbReference type="SUPFAM" id="SSF52922">
    <property type="entry name" value="TK C-terminal domain-like"/>
    <property type="match status" value="1"/>
</dbReference>
<dbReference type="EMBL" id="JADCSA010000005">
    <property type="protein sequence ID" value="MBE7324378.1"/>
    <property type="molecule type" value="Genomic_DNA"/>
</dbReference>
<dbReference type="InterPro" id="IPR049557">
    <property type="entry name" value="Transketolase_CS"/>
</dbReference>
<evidence type="ECO:0000256" key="4">
    <source>
        <dbReference type="ARBA" id="ARBA00011738"/>
    </source>
</evidence>
<keyword evidence="14" id="KW-1185">Reference proteome</keyword>
<keyword evidence="9" id="KW-0786">Thiamine pyrophosphate</keyword>
<comment type="similarity">
    <text evidence="3">Belongs to the transketolase family.</text>
</comment>
<dbReference type="InterPro" id="IPR005475">
    <property type="entry name" value="Transketolase-like_Pyr-bd"/>
</dbReference>
<evidence type="ECO:0000313" key="13">
    <source>
        <dbReference type="EMBL" id="MBE7324378.1"/>
    </source>
</evidence>
<comment type="cofactor">
    <cofactor evidence="1">
        <name>Mg(2+)</name>
        <dbReference type="ChEBI" id="CHEBI:18420"/>
    </cofactor>
</comment>
<dbReference type="Proteomes" id="UP000756387">
    <property type="component" value="Unassembled WGS sequence"/>
</dbReference>
<dbReference type="PANTHER" id="PTHR43522:SF2">
    <property type="entry name" value="TRANSKETOLASE 1-RELATED"/>
    <property type="match status" value="1"/>
</dbReference>
<proteinExistence type="inferred from homology"/>
<dbReference type="RefSeq" id="WP_193637701.1">
    <property type="nucleotide sequence ID" value="NZ_JADCSA010000005.1"/>
</dbReference>
<feature type="domain" description="Transketolase-like pyrimidine-binding" evidence="12">
    <location>
        <begin position="379"/>
        <end position="559"/>
    </location>
</feature>
<comment type="subunit">
    <text evidence="4">Homodimer.</text>
</comment>
<dbReference type="PROSITE" id="PS00802">
    <property type="entry name" value="TRANSKETOLASE_2"/>
    <property type="match status" value="1"/>
</dbReference>
<dbReference type="InterPro" id="IPR005474">
    <property type="entry name" value="Transketolase_N"/>
</dbReference>
<dbReference type="Pfam" id="PF22613">
    <property type="entry name" value="Transketolase_C_1"/>
    <property type="match status" value="1"/>
</dbReference>
<dbReference type="SMART" id="SM00861">
    <property type="entry name" value="Transket_pyr"/>
    <property type="match status" value="1"/>
</dbReference>
<evidence type="ECO:0000256" key="2">
    <source>
        <dbReference type="ARBA" id="ARBA00001964"/>
    </source>
</evidence>
<evidence type="ECO:0000313" key="14">
    <source>
        <dbReference type="Proteomes" id="UP000756387"/>
    </source>
</evidence>
<dbReference type="GO" id="GO:0004802">
    <property type="term" value="F:transketolase activity"/>
    <property type="evidence" value="ECO:0007669"/>
    <property type="project" value="UniProtKB-EC"/>
</dbReference>
<dbReference type="Pfam" id="PF00456">
    <property type="entry name" value="Transketolase_N"/>
    <property type="match status" value="1"/>
</dbReference>
<evidence type="ECO:0000256" key="6">
    <source>
        <dbReference type="ARBA" id="ARBA00022679"/>
    </source>
</evidence>
<evidence type="ECO:0000256" key="10">
    <source>
        <dbReference type="ARBA" id="ARBA00049473"/>
    </source>
</evidence>
<dbReference type="InterPro" id="IPR033247">
    <property type="entry name" value="Transketolase_fam"/>
</dbReference>
<accession>A0ABR9RS62</accession>
<dbReference type="PANTHER" id="PTHR43522">
    <property type="entry name" value="TRANSKETOLASE"/>
    <property type="match status" value="1"/>
</dbReference>
<dbReference type="CDD" id="cd02012">
    <property type="entry name" value="TPP_TK"/>
    <property type="match status" value="1"/>
</dbReference>
<evidence type="ECO:0000256" key="7">
    <source>
        <dbReference type="ARBA" id="ARBA00022723"/>
    </source>
</evidence>
<dbReference type="EC" id="2.2.1.1" evidence="5 11"/>
<dbReference type="SUPFAM" id="SSF52518">
    <property type="entry name" value="Thiamin diphosphate-binding fold (THDP-binding)"/>
    <property type="match status" value="2"/>
</dbReference>
<keyword evidence="6 13" id="KW-0808">Transferase</keyword>
<protein>
    <recommendedName>
        <fullName evidence="5 11">Transketolase</fullName>
        <ecNumber evidence="5 11">2.2.1.1</ecNumber>
    </recommendedName>
</protein>
<evidence type="ECO:0000259" key="12">
    <source>
        <dbReference type="SMART" id="SM00861"/>
    </source>
</evidence>
<dbReference type="Gene3D" id="3.40.50.970">
    <property type="match status" value="2"/>
</dbReference>
<dbReference type="InterPro" id="IPR009014">
    <property type="entry name" value="Transketo_C/PFOR_II"/>
</dbReference>
<comment type="caution">
    <text evidence="13">The sequence shown here is derived from an EMBL/GenBank/DDBJ whole genome shotgun (WGS) entry which is preliminary data.</text>
</comment>
<dbReference type="Gene3D" id="3.40.50.920">
    <property type="match status" value="1"/>
</dbReference>
<dbReference type="InterPro" id="IPR055152">
    <property type="entry name" value="Transketolase-like_C_2"/>
</dbReference>
<sequence>MTSPSQSSTELEWTDLDRRAVDTARLLALDAVQKVGNGHPGTAMSLAPVAYLLFQKVMRHAPTDPHWSARDRFVLSCGHTSMTLYAQLYLAGFGLELDDIKALRTWGSKTPGHPEYGHTAGVETTTGPLGQGVANAVGMAMAARRERGMLDPDTPVGESLFDHHVYVVASDGDLQEGVSAEASSIAGHQQLGNLTLIYDDNKISIEEDTDIAFTEDVAKRYEAYGWHVQVVDWAGDRTGGDAYDEDVEGLYAAIEAGKAVTDKPSLIVLRTIIAWPAPNAQGTGGSHGAALGEAEVAATKEVMGFDPAQNFQVEDEVLAHTRAARERGQQALEEWNAAYQEWAEANPERAAVHQRLRAGVLPEGWDSDLPVYDADPKGIATRKASGEVINAVAARVPELWGGSADLAESNNTTIKGADSFVPAEHSTAHWQGNPYGRVLHFGIREHAMGAIMNGIALHGNTRIFGGTFLQFSDYMRPSVRLAALMGLPVTYVWTHDSVGLGEDGPTHQPIEHLAALRAIPGLDVVRPADANETAAAWRALLQRHDRPTGLCLSRQNVPTFPRGTDGFAGTDAVAKGAYVLQEAEGGQPQVVLVATGSEVQLAVEARALLAEQGVRARVVSMPCREWFDEQPQAYRDEVIPPIVKARVAVEAGIAQGWREVVGDAGRIVSIEQYGASAEFARIFDEYGMTAQAVVTAALDSIAAVEA</sequence>
<evidence type="ECO:0000256" key="9">
    <source>
        <dbReference type="ARBA" id="ARBA00023052"/>
    </source>
</evidence>
<evidence type="ECO:0000256" key="11">
    <source>
        <dbReference type="NCBIfam" id="TIGR00232"/>
    </source>
</evidence>
<dbReference type="NCBIfam" id="TIGR00232">
    <property type="entry name" value="tktlase_bact"/>
    <property type="match status" value="1"/>
</dbReference>
<dbReference type="CDD" id="cd07033">
    <property type="entry name" value="TPP_PYR_DXS_TK_like"/>
    <property type="match status" value="1"/>
</dbReference>
<organism evidence="13 14">
    <name type="scientific">Nocardioides malaquae</name>
    <dbReference type="NCBI Taxonomy" id="2773426"/>
    <lineage>
        <taxon>Bacteria</taxon>
        <taxon>Bacillati</taxon>
        <taxon>Actinomycetota</taxon>
        <taxon>Actinomycetes</taxon>
        <taxon>Propionibacteriales</taxon>
        <taxon>Nocardioidaceae</taxon>
        <taxon>Nocardioides</taxon>
    </lineage>
</organism>
<dbReference type="InterPro" id="IPR005478">
    <property type="entry name" value="Transketolase_bac-like"/>
</dbReference>
<evidence type="ECO:0000256" key="3">
    <source>
        <dbReference type="ARBA" id="ARBA00007131"/>
    </source>
</evidence>
<dbReference type="InterPro" id="IPR020826">
    <property type="entry name" value="Transketolase_BS"/>
</dbReference>
<reference evidence="13 14" key="1">
    <citation type="submission" date="2020-10" db="EMBL/GenBank/DDBJ databases">
        <title>Nocardioides sp. isolated from sludge.</title>
        <authorList>
            <person name="Zhang X."/>
        </authorList>
    </citation>
    <scope>NUCLEOTIDE SEQUENCE [LARGE SCALE GENOMIC DNA]</scope>
    <source>
        <strain evidence="13 14">Y6</strain>
    </source>
</reference>
<dbReference type="Pfam" id="PF02779">
    <property type="entry name" value="Transket_pyr"/>
    <property type="match status" value="1"/>
</dbReference>
<dbReference type="InterPro" id="IPR029061">
    <property type="entry name" value="THDP-binding"/>
</dbReference>
<comment type="cofactor">
    <cofactor evidence="2">
        <name>thiamine diphosphate</name>
        <dbReference type="ChEBI" id="CHEBI:58937"/>
    </cofactor>
</comment>
<keyword evidence="7" id="KW-0479">Metal-binding</keyword>
<evidence type="ECO:0000256" key="1">
    <source>
        <dbReference type="ARBA" id="ARBA00001946"/>
    </source>
</evidence>
<evidence type="ECO:0000256" key="5">
    <source>
        <dbReference type="ARBA" id="ARBA00013152"/>
    </source>
</evidence>